<reference evidence="2" key="1">
    <citation type="submission" date="2013-02" db="EMBL/GenBank/DDBJ databases">
        <title>The complete genome sequence of Corynebacterium casei LMG S-19264 (=DSM 44701).</title>
        <authorList>
            <person name="Ruckert C."/>
            <person name="Albersmeier A."/>
            <person name="Kalinowski J."/>
        </authorList>
    </citation>
    <scope>NUCLEOTIDE SEQUENCE [LARGE SCALE GENOMIC DNA]</scope>
    <source>
        <strain evidence="2">LMG S-19264</strain>
    </source>
</reference>
<proteinExistence type="predicted"/>
<sequence length="207" mass="22296">MKNVVFLPGSPALIPELSPSDEASRWLLSSAVEVISHATTPSDRPIHVVSSRDKRWYTAHKGSLRAWGAPQVNVEDGHYLGELVARYVLSHANISQSAVAEVRAHIGELNSEALTIIVVDGSAGLTARAPLALLDSAEEINQWCQEVLSGNNAQVGTEAISEHKLVDAGVVEPQLWQELAAVQPRKAELIDVDVTLGVGRYVAAWEV</sequence>
<gene>
    <name evidence="1" type="ORF">CCASEI_06380</name>
</gene>
<name>A0ABM5PPF0_9CORY</name>
<keyword evidence="2" id="KW-1185">Reference proteome</keyword>
<protein>
    <submittedName>
        <fullName evidence="1">Uncharacterized protein</fullName>
    </submittedName>
</protein>
<dbReference type="RefSeq" id="WP_006821777.1">
    <property type="nucleotide sequence ID" value="NZ_CP004350.1"/>
</dbReference>
<accession>A0ABM5PPF0</accession>
<evidence type="ECO:0000313" key="2">
    <source>
        <dbReference type="Proteomes" id="UP000019226"/>
    </source>
</evidence>
<evidence type="ECO:0000313" key="1">
    <source>
        <dbReference type="EMBL" id="AHI19852.1"/>
    </source>
</evidence>
<dbReference type="Proteomes" id="UP000019226">
    <property type="component" value="Chromosome"/>
</dbReference>
<dbReference type="EMBL" id="CP004350">
    <property type="protein sequence ID" value="AHI19852.1"/>
    <property type="molecule type" value="Genomic_DNA"/>
</dbReference>
<dbReference type="GeneID" id="82877425"/>
<organism evidence="1 2">
    <name type="scientific">Corynebacterium casei LMG S-19264</name>
    <dbReference type="NCBI Taxonomy" id="1285583"/>
    <lineage>
        <taxon>Bacteria</taxon>
        <taxon>Bacillati</taxon>
        <taxon>Actinomycetota</taxon>
        <taxon>Actinomycetes</taxon>
        <taxon>Mycobacteriales</taxon>
        <taxon>Corynebacteriaceae</taxon>
        <taxon>Corynebacterium</taxon>
    </lineage>
</organism>